<sequence>MARWQPLQLGSTLNSAPSAPEPAPVIGKLESLPFNELPWEDFERLQWRVMRDVKGLRHAQLYGERGQAQKGLDIVALAPDGTGVALQSKKYRSFGASNIRAAVSKFLSTSRPFTVETFIIGVARPVKATAAVEELAVQRRVLRPTTLELWDAQELSHLLRGRPDIVIEYFGMPTAEAFCLPFKLDTPLVPAADAVAVREALSRTPEVATGAQQLFDQAAATRDPSQALEFVEAGQVKLRDAGFGPHAAQHDSDRYRLLAAVGREGEAARHALEQFWTALDQGLSTTAQLTQSQLAELAKLAAANDATGAASSSSVGEQVTLCQRVAEAATALYLNPLAQLPAIETLRVGEPLDQIRLLLLAGEAALANNSHAWLTDAVPALTELAGVSSADPVLRTRLRLLLAETTGDWADLLADVRQVKLGYALLGLVTARYARDLALHERFTEADLAWDEASAAASLARQWGEASTWVLSRRAFRSRWNPFTSNDLLPMQTALREMGTSTPLISSADHAYQDALTSLSDQKLRSAAISAQRALRDAVTTSDWAGEDRARRVLAAILIESDEPLLAAHQLTRAGATKAIEALGASQPHDFIRIVDDLDESNYWTVGTAYRLLAAQADLIPDDLIGIITIHLIGELTAAETGSKPDLRSFATSRYNNAIRLLAGIADRLQCSAADEVLDHFEKQPPVEANHYRYHDEDEAITVAKIASTHTQLTTRAITHLVALLGRSESARTSTTIDAIEKNYPFAYDELAALASTGNRWAQEMLAFHDADEVDSSTASEALTRLTTTIDHVDGVYSVGTGAVGDSLLIRHLPASDVDAAVTELLLRADDPHIGSSDRGDYLVAAANLAPHVTSKKRADFFTTAVRLATSPTPSDHDQLNEQFAHKLGAFRMNGTRRDSRGQATALAAALATDEAQRSEARRLAYGLIGTDSDYWPTRALQHLGDTLNDDLTFLASQGWAIRSLAAILWAKHGSPAHVGARLAADPDVRVRRALARALAQESGQTHPTLRKQLALDPAYSVRSVLQEAPGAPSVEPEV</sequence>
<gene>
    <name evidence="2" type="ORF">GCM10009810_23360</name>
</gene>
<proteinExistence type="predicted"/>
<evidence type="ECO:0000256" key="1">
    <source>
        <dbReference type="SAM" id="MobiDB-lite"/>
    </source>
</evidence>
<accession>A0ABN2KR11</accession>
<keyword evidence="3" id="KW-1185">Reference proteome</keyword>
<evidence type="ECO:0000313" key="2">
    <source>
        <dbReference type="EMBL" id="GAA1763481.1"/>
    </source>
</evidence>
<reference evidence="2 3" key="1">
    <citation type="journal article" date="2019" name="Int. J. Syst. Evol. Microbiol.">
        <title>The Global Catalogue of Microorganisms (GCM) 10K type strain sequencing project: providing services to taxonomists for standard genome sequencing and annotation.</title>
        <authorList>
            <consortium name="The Broad Institute Genomics Platform"/>
            <consortium name="The Broad Institute Genome Sequencing Center for Infectious Disease"/>
            <person name="Wu L."/>
            <person name="Ma J."/>
        </authorList>
    </citation>
    <scope>NUCLEOTIDE SEQUENCE [LARGE SCALE GENOMIC DNA]</scope>
    <source>
        <strain evidence="2 3">JCM 15591</strain>
    </source>
</reference>
<organism evidence="2 3">
    <name type="scientific">Nostocoides vanveenii</name>
    <dbReference type="NCBI Taxonomy" id="330835"/>
    <lineage>
        <taxon>Bacteria</taxon>
        <taxon>Bacillati</taxon>
        <taxon>Actinomycetota</taxon>
        <taxon>Actinomycetes</taxon>
        <taxon>Micrococcales</taxon>
        <taxon>Intrasporangiaceae</taxon>
        <taxon>Nostocoides</taxon>
    </lineage>
</organism>
<name>A0ABN2KR11_9MICO</name>
<protein>
    <recommendedName>
        <fullName evidence="4">Restriction endonuclease</fullName>
    </recommendedName>
</protein>
<evidence type="ECO:0008006" key="4">
    <source>
        <dbReference type="Google" id="ProtNLM"/>
    </source>
</evidence>
<feature type="region of interest" description="Disordered" evidence="1">
    <location>
        <begin position="1"/>
        <end position="22"/>
    </location>
</feature>
<dbReference type="RefSeq" id="WP_344066412.1">
    <property type="nucleotide sequence ID" value="NZ_BAAAPN010000052.1"/>
</dbReference>
<dbReference type="Proteomes" id="UP001501475">
    <property type="component" value="Unassembled WGS sequence"/>
</dbReference>
<feature type="compositionally biased region" description="Polar residues" evidence="1">
    <location>
        <begin position="8"/>
        <end position="17"/>
    </location>
</feature>
<comment type="caution">
    <text evidence="2">The sequence shown here is derived from an EMBL/GenBank/DDBJ whole genome shotgun (WGS) entry which is preliminary data.</text>
</comment>
<evidence type="ECO:0000313" key="3">
    <source>
        <dbReference type="Proteomes" id="UP001501475"/>
    </source>
</evidence>
<dbReference type="EMBL" id="BAAAPN010000052">
    <property type="protein sequence ID" value="GAA1763481.1"/>
    <property type="molecule type" value="Genomic_DNA"/>
</dbReference>